<dbReference type="EMBL" id="GBXM01003475">
    <property type="protein sequence ID" value="JAI05103.1"/>
    <property type="molecule type" value="Transcribed_RNA"/>
</dbReference>
<evidence type="ECO:0000313" key="1">
    <source>
        <dbReference type="EMBL" id="JAI05103.1"/>
    </source>
</evidence>
<protein>
    <submittedName>
        <fullName evidence="1">Uncharacterized protein</fullName>
    </submittedName>
</protein>
<reference evidence="1" key="2">
    <citation type="journal article" date="2015" name="Fish Shellfish Immunol.">
        <title>Early steps in the European eel (Anguilla anguilla)-Vibrio vulnificus interaction in the gills: Role of the RtxA13 toxin.</title>
        <authorList>
            <person name="Callol A."/>
            <person name="Pajuelo D."/>
            <person name="Ebbesson L."/>
            <person name="Teles M."/>
            <person name="MacKenzie S."/>
            <person name="Amaro C."/>
        </authorList>
    </citation>
    <scope>NUCLEOTIDE SEQUENCE</scope>
</reference>
<organism evidence="1">
    <name type="scientific">Anguilla anguilla</name>
    <name type="common">European freshwater eel</name>
    <name type="synonym">Muraena anguilla</name>
    <dbReference type="NCBI Taxonomy" id="7936"/>
    <lineage>
        <taxon>Eukaryota</taxon>
        <taxon>Metazoa</taxon>
        <taxon>Chordata</taxon>
        <taxon>Craniata</taxon>
        <taxon>Vertebrata</taxon>
        <taxon>Euteleostomi</taxon>
        <taxon>Actinopterygii</taxon>
        <taxon>Neopterygii</taxon>
        <taxon>Teleostei</taxon>
        <taxon>Anguilliformes</taxon>
        <taxon>Anguillidae</taxon>
        <taxon>Anguilla</taxon>
    </lineage>
</organism>
<reference evidence="1" key="1">
    <citation type="submission" date="2014-11" db="EMBL/GenBank/DDBJ databases">
        <authorList>
            <person name="Amaro Gonzalez C."/>
        </authorList>
    </citation>
    <scope>NUCLEOTIDE SEQUENCE</scope>
</reference>
<dbReference type="AlphaFoldDB" id="A0A0E9XQS5"/>
<sequence length="29" mass="3293">MAVALILVQGLYLDVLLVLSEAERKRYCI</sequence>
<name>A0A0E9XQS5_ANGAN</name>
<proteinExistence type="predicted"/>
<accession>A0A0E9XQS5</accession>